<evidence type="ECO:0000313" key="2">
    <source>
        <dbReference type="Proteomes" id="UP000684084"/>
    </source>
</evidence>
<dbReference type="VEuPathDB" id="FungiDB:RhiirFUN_008638"/>
<organism evidence="1 2">
    <name type="scientific">Rhizophagus irregularis</name>
    <dbReference type="NCBI Taxonomy" id="588596"/>
    <lineage>
        <taxon>Eukaryota</taxon>
        <taxon>Fungi</taxon>
        <taxon>Fungi incertae sedis</taxon>
        <taxon>Mucoromycota</taxon>
        <taxon>Glomeromycotina</taxon>
        <taxon>Glomeromycetes</taxon>
        <taxon>Glomerales</taxon>
        <taxon>Glomeraceae</taxon>
        <taxon>Rhizophagus</taxon>
    </lineage>
</organism>
<dbReference type="EMBL" id="CAGKOT010000108">
    <property type="protein sequence ID" value="CAB5396064.1"/>
    <property type="molecule type" value="Genomic_DNA"/>
</dbReference>
<gene>
    <name evidence="1" type="ORF">CHRIB12_LOCUS24154</name>
</gene>
<accession>A0A916A284</accession>
<dbReference type="AlphaFoldDB" id="A0A916A284"/>
<proteinExistence type="predicted"/>
<comment type="caution">
    <text evidence="1">The sequence shown here is derived from an EMBL/GenBank/DDBJ whole genome shotgun (WGS) entry which is preliminary data.</text>
</comment>
<protein>
    <submittedName>
        <fullName evidence="1">Uncharacterized protein</fullName>
    </submittedName>
</protein>
<dbReference type="OrthoDB" id="10343758at2759"/>
<dbReference type="Proteomes" id="UP000684084">
    <property type="component" value="Unassembled WGS sequence"/>
</dbReference>
<reference evidence="1" key="1">
    <citation type="submission" date="2020-05" db="EMBL/GenBank/DDBJ databases">
        <authorList>
            <person name="Rincon C."/>
            <person name="Sanders R I."/>
            <person name="Robbins C."/>
            <person name="Chaturvedi A."/>
        </authorList>
    </citation>
    <scope>NUCLEOTIDE SEQUENCE</scope>
    <source>
        <strain evidence="1">CHB12</strain>
    </source>
</reference>
<sequence length="159" mass="18559">MLHDVSIQFSMNLGRNQYEFEVRRKVLFSSYGSAIFKNPLQQDGTEYSRIGEIAYKQCSSKKRTCEQTYIDLRPSSIYFRLLCNRTSFIAICWPSNGCTKVVDIASSNLALKRNRIYHLRRLINLSKIIETLQEVIGTREMPEYVPILRGVKIITLHRF</sequence>
<evidence type="ECO:0000313" key="1">
    <source>
        <dbReference type="EMBL" id="CAB5396064.1"/>
    </source>
</evidence>
<name>A0A916A284_9GLOM</name>